<name>A0A7W8HIZ4_9BURK</name>
<dbReference type="Proteomes" id="UP000532440">
    <property type="component" value="Unassembled WGS sequence"/>
</dbReference>
<gene>
    <name evidence="1" type="ORF">HNQ70_002285</name>
</gene>
<protein>
    <submittedName>
        <fullName evidence="1">Uncharacterized protein</fullName>
    </submittedName>
</protein>
<accession>A0A7W8HIZ4</accession>
<dbReference type="RefSeq" id="WP_183967515.1">
    <property type="nucleotide sequence ID" value="NZ_BAABEW010000002.1"/>
</dbReference>
<reference evidence="1 2" key="1">
    <citation type="submission" date="2020-08" db="EMBL/GenBank/DDBJ databases">
        <title>Genomic Encyclopedia of Type Strains, Phase IV (KMG-IV): sequencing the most valuable type-strain genomes for metagenomic binning, comparative biology and taxonomic classification.</title>
        <authorList>
            <person name="Goeker M."/>
        </authorList>
    </citation>
    <scope>NUCLEOTIDE SEQUENCE [LARGE SCALE GENOMIC DNA]</scope>
    <source>
        <strain evidence="1 2">DSM 29781</strain>
    </source>
</reference>
<sequence>MGNTSRMSPPRAQLELQAQATVLLFDEGRTVALPVGAQGLAETVLRHDPPTSLELERAIDDIEDALSAARVARVDGGELVTADPLLLSLPGLDRPGAGLARDDVEALFGRLASRAHGMPVVGTDLPHGRDVAAALLILRECMHHLGFERVAPAPS</sequence>
<dbReference type="AlphaFoldDB" id="A0A7W8HIZ4"/>
<dbReference type="Gene3D" id="3.30.420.150">
    <property type="entry name" value="Exopolyphosphatase. Domain 2"/>
    <property type="match status" value="1"/>
</dbReference>
<proteinExistence type="predicted"/>
<evidence type="ECO:0000313" key="1">
    <source>
        <dbReference type="EMBL" id="MBB5272271.1"/>
    </source>
</evidence>
<comment type="caution">
    <text evidence="1">The sequence shown here is derived from an EMBL/GenBank/DDBJ whole genome shotgun (WGS) entry which is preliminary data.</text>
</comment>
<keyword evidence="2" id="KW-1185">Reference proteome</keyword>
<dbReference type="EMBL" id="JACHGB010000004">
    <property type="protein sequence ID" value="MBB5272271.1"/>
    <property type="molecule type" value="Genomic_DNA"/>
</dbReference>
<organism evidence="1 2">
    <name type="scientific">Quisquiliibacterium transsilvanicum</name>
    <dbReference type="NCBI Taxonomy" id="1549638"/>
    <lineage>
        <taxon>Bacteria</taxon>
        <taxon>Pseudomonadati</taxon>
        <taxon>Pseudomonadota</taxon>
        <taxon>Betaproteobacteria</taxon>
        <taxon>Burkholderiales</taxon>
        <taxon>Burkholderiaceae</taxon>
        <taxon>Quisquiliibacterium</taxon>
    </lineage>
</organism>
<evidence type="ECO:0000313" key="2">
    <source>
        <dbReference type="Proteomes" id="UP000532440"/>
    </source>
</evidence>